<evidence type="ECO:0000256" key="2">
    <source>
        <dbReference type="ARBA" id="ARBA00022512"/>
    </source>
</evidence>
<name>R8BD38_PHAM7</name>
<evidence type="ECO:0000259" key="7">
    <source>
        <dbReference type="Pfam" id="PF22799"/>
    </source>
</evidence>
<keyword evidence="3" id="KW-0964">Secreted</keyword>
<comment type="subcellular location">
    <subcellularLocation>
        <location evidence="1">Secreted</location>
        <location evidence="1">Cell wall</location>
    </subcellularLocation>
</comment>
<evidence type="ECO:0000256" key="3">
    <source>
        <dbReference type="ARBA" id="ARBA00022525"/>
    </source>
</evidence>
<dbReference type="InterPro" id="IPR051153">
    <property type="entry name" value="Yeast_CWMannoprotein_PIR"/>
</dbReference>
<dbReference type="InterPro" id="IPR054508">
    <property type="entry name" value="PIR1-like_C"/>
</dbReference>
<evidence type="ECO:0000313" key="9">
    <source>
        <dbReference type="Proteomes" id="UP000014074"/>
    </source>
</evidence>
<evidence type="ECO:0000256" key="6">
    <source>
        <dbReference type="SAM" id="SignalP"/>
    </source>
</evidence>
<sequence length="328" mass="32594">MKSAFVVLGAIAGSVVAQGVTDKISPDGLAPEGCSATYDGTFEISIAQVVGAAKRGLPQKRAACSGDGILVSTLSDGVISDAKDRIGYIASNYQFQFDGPPQAGAIYTAGFTVCGNGSIALGSSTTFWMCKSGDFYNLYDRSWAAQCSPAELVVLPCGGDAAASQATDGQVVGTKIVTTTVVKPLSDGQPQVITTEVPVPICQIGDGQVQVITTPCASITAVATSNPAPVSQYSDGQIQVTPPGSVIVSGTASVPVVVTTPASVPSGTATVVLPTESAPSSILTTVATVSSSSPAATTSVVPANGAGRVEMGSIAALAVGLVGAVAFL</sequence>
<accession>R8BD38</accession>
<dbReference type="RefSeq" id="XP_007918007.1">
    <property type="nucleotide sequence ID" value="XM_007919816.1"/>
</dbReference>
<proteinExistence type="inferred from homology"/>
<dbReference type="PANTHER" id="PTHR47254">
    <property type="entry name" value="CELL WALL MANNOPROTEIN CIS3-RELATED"/>
    <property type="match status" value="1"/>
</dbReference>
<protein>
    <submittedName>
        <fullName evidence="8">Putative covalently-linked cell wall protein</fullName>
    </submittedName>
</protein>
<dbReference type="GeneID" id="19328028"/>
<dbReference type="HOGENOM" id="CLU_049782_1_0_1"/>
<evidence type="ECO:0000256" key="1">
    <source>
        <dbReference type="ARBA" id="ARBA00004191"/>
    </source>
</evidence>
<feature type="domain" description="Cell wall mannoprotein PIR1-like C-terminal" evidence="7">
    <location>
        <begin position="77"/>
        <end position="149"/>
    </location>
</feature>
<dbReference type="Proteomes" id="UP000014074">
    <property type="component" value="Unassembled WGS sequence"/>
</dbReference>
<dbReference type="Pfam" id="PF22799">
    <property type="entry name" value="PIR1-like_C"/>
    <property type="match status" value="1"/>
</dbReference>
<keyword evidence="4 6" id="KW-0732">Signal</keyword>
<dbReference type="AlphaFoldDB" id="R8BD38"/>
<gene>
    <name evidence="8" type="ORF">UCRPA7_7284</name>
</gene>
<comment type="similarity">
    <text evidence="5">Belongs to the PIR protein family.</text>
</comment>
<dbReference type="GO" id="GO:0005199">
    <property type="term" value="F:structural constituent of cell wall"/>
    <property type="evidence" value="ECO:0007669"/>
    <property type="project" value="TreeGrafter"/>
</dbReference>
<keyword evidence="2" id="KW-0134">Cell wall</keyword>
<feature type="signal peptide" evidence="6">
    <location>
        <begin position="1"/>
        <end position="17"/>
    </location>
</feature>
<dbReference type="PANTHER" id="PTHR47254:SF1">
    <property type="entry name" value="CELL WALL MANNOPROTEIN CIS3-RELATED"/>
    <property type="match status" value="1"/>
</dbReference>
<dbReference type="OrthoDB" id="5415592at2759"/>
<dbReference type="EMBL" id="KB933277">
    <property type="protein sequence ID" value="EON97202.1"/>
    <property type="molecule type" value="Genomic_DNA"/>
</dbReference>
<evidence type="ECO:0000313" key="8">
    <source>
        <dbReference type="EMBL" id="EON97202.1"/>
    </source>
</evidence>
<dbReference type="eggNOG" id="ENOG502RKR1">
    <property type="taxonomic scope" value="Eukaryota"/>
</dbReference>
<organism evidence="8 9">
    <name type="scientific">Phaeoacremonium minimum (strain UCR-PA7)</name>
    <name type="common">Esca disease fungus</name>
    <name type="synonym">Togninia minima</name>
    <dbReference type="NCBI Taxonomy" id="1286976"/>
    <lineage>
        <taxon>Eukaryota</taxon>
        <taxon>Fungi</taxon>
        <taxon>Dikarya</taxon>
        <taxon>Ascomycota</taxon>
        <taxon>Pezizomycotina</taxon>
        <taxon>Sordariomycetes</taxon>
        <taxon>Sordariomycetidae</taxon>
        <taxon>Togniniales</taxon>
        <taxon>Togniniaceae</taxon>
        <taxon>Phaeoacremonium</taxon>
    </lineage>
</organism>
<dbReference type="KEGG" id="tmn:UCRPA7_7284"/>
<keyword evidence="9" id="KW-1185">Reference proteome</keyword>
<dbReference type="GO" id="GO:0009277">
    <property type="term" value="C:fungal-type cell wall"/>
    <property type="evidence" value="ECO:0007669"/>
    <property type="project" value="TreeGrafter"/>
</dbReference>
<reference evidence="9" key="1">
    <citation type="journal article" date="2013" name="Genome Announc.">
        <title>Draft genome sequence of the ascomycete Phaeoacremonium aleophilum strain UCR-PA7, a causal agent of the esca disease complex in grapevines.</title>
        <authorList>
            <person name="Blanco-Ulate B."/>
            <person name="Rolshausen P."/>
            <person name="Cantu D."/>
        </authorList>
    </citation>
    <scope>NUCLEOTIDE SEQUENCE [LARGE SCALE GENOMIC DNA]</scope>
    <source>
        <strain evidence="9">UCR-PA7</strain>
    </source>
</reference>
<dbReference type="GO" id="GO:0031505">
    <property type="term" value="P:fungal-type cell wall organization"/>
    <property type="evidence" value="ECO:0007669"/>
    <property type="project" value="TreeGrafter"/>
</dbReference>
<feature type="chain" id="PRO_5004462680" evidence="6">
    <location>
        <begin position="18"/>
        <end position="328"/>
    </location>
</feature>
<evidence type="ECO:0000256" key="5">
    <source>
        <dbReference type="ARBA" id="ARBA00038219"/>
    </source>
</evidence>
<evidence type="ECO:0000256" key="4">
    <source>
        <dbReference type="ARBA" id="ARBA00022729"/>
    </source>
</evidence>